<evidence type="ECO:0000256" key="1">
    <source>
        <dbReference type="SAM" id="MobiDB-lite"/>
    </source>
</evidence>
<evidence type="ECO:0008006" key="5">
    <source>
        <dbReference type="Google" id="ProtNLM"/>
    </source>
</evidence>
<organism evidence="3 4">
    <name type="scientific">Athelia psychrophila</name>
    <dbReference type="NCBI Taxonomy" id="1759441"/>
    <lineage>
        <taxon>Eukaryota</taxon>
        <taxon>Fungi</taxon>
        <taxon>Dikarya</taxon>
        <taxon>Basidiomycota</taxon>
        <taxon>Agaricomycotina</taxon>
        <taxon>Agaricomycetes</taxon>
        <taxon>Agaricomycetidae</taxon>
        <taxon>Atheliales</taxon>
        <taxon>Atheliaceae</taxon>
        <taxon>Athelia</taxon>
    </lineage>
</organism>
<reference evidence="3 4" key="1">
    <citation type="journal article" date="2016" name="Mol. Biol. Evol.">
        <title>Comparative Genomics of Early-Diverging Mushroom-Forming Fungi Provides Insights into the Origins of Lignocellulose Decay Capabilities.</title>
        <authorList>
            <person name="Nagy L.G."/>
            <person name="Riley R."/>
            <person name="Tritt A."/>
            <person name="Adam C."/>
            <person name="Daum C."/>
            <person name="Floudas D."/>
            <person name="Sun H."/>
            <person name="Yadav J.S."/>
            <person name="Pangilinan J."/>
            <person name="Larsson K.H."/>
            <person name="Matsuura K."/>
            <person name="Barry K."/>
            <person name="Labutti K."/>
            <person name="Kuo R."/>
            <person name="Ohm R.A."/>
            <person name="Bhattacharya S.S."/>
            <person name="Shirouzu T."/>
            <person name="Yoshinaga Y."/>
            <person name="Martin F.M."/>
            <person name="Grigoriev I.V."/>
            <person name="Hibbett D.S."/>
        </authorList>
    </citation>
    <scope>NUCLEOTIDE SEQUENCE [LARGE SCALE GENOMIC DNA]</scope>
    <source>
        <strain evidence="3 4">CBS 109695</strain>
    </source>
</reference>
<dbReference type="Proteomes" id="UP000076532">
    <property type="component" value="Unassembled WGS sequence"/>
</dbReference>
<sequence>MLPFALKAVWFGLSVSGTLACWAVLITLARTINIYWFPFLYCSMITALEGIFCLGMVYHMDPFQMPDAFRLAQIFIISFSALALTGLALSFIWATTASVVWPGSVSGSAKSTLSWRHVYFIPILIIPTVFAVAQIALVVAFDAYAPSDNLHADVTGHLWICLLGYAGMPMIESIPCFCLTVYAGMRVARIHRVQSTQHNSTNIGTRTDPFSVSVPAMVRMPQPGLDEDLDVDGWTKMDELSPGRSPSSLSIGGRHAAAKPPSVISVGNEKRQHGKSPSQAAQARFHIPYNPRATASPTSKAMESSWRDSTFAYPTMEEEDALDADVEDKVQAKMGRKPQAPIRLDKISHRSQLTAPQKKIIPLVWRLILFHLIFFLIQILVTLSTLVDVGRHRQTLTPFGTEHIALLLAAWGPVAIFSHSPGVRQRLVFWR</sequence>
<feature type="transmembrane region" description="Helical" evidence="2">
    <location>
        <begin position="35"/>
        <end position="59"/>
    </location>
</feature>
<dbReference type="EMBL" id="KV417759">
    <property type="protein sequence ID" value="KZP07189.1"/>
    <property type="molecule type" value="Genomic_DNA"/>
</dbReference>
<evidence type="ECO:0000313" key="4">
    <source>
        <dbReference type="Proteomes" id="UP000076532"/>
    </source>
</evidence>
<evidence type="ECO:0000256" key="2">
    <source>
        <dbReference type="SAM" id="Phobius"/>
    </source>
</evidence>
<gene>
    <name evidence="3" type="ORF">FIBSPDRAFT_1053136</name>
</gene>
<feature type="transmembrane region" description="Helical" evidence="2">
    <location>
        <begin position="6"/>
        <end position="28"/>
    </location>
</feature>
<keyword evidence="4" id="KW-1185">Reference proteome</keyword>
<keyword evidence="2" id="KW-1133">Transmembrane helix</keyword>
<evidence type="ECO:0000313" key="3">
    <source>
        <dbReference type="EMBL" id="KZP07189.1"/>
    </source>
</evidence>
<keyword evidence="2" id="KW-0472">Membrane</keyword>
<feature type="transmembrane region" description="Helical" evidence="2">
    <location>
        <begin position="363"/>
        <end position="383"/>
    </location>
</feature>
<dbReference type="AlphaFoldDB" id="A0A167XGB7"/>
<name>A0A167XGB7_9AGAM</name>
<protein>
    <recommendedName>
        <fullName evidence="5">Family A G protein-coupled receptor-like protein</fullName>
    </recommendedName>
</protein>
<accession>A0A167XGB7</accession>
<feature type="transmembrane region" description="Helical" evidence="2">
    <location>
        <begin position="71"/>
        <end position="97"/>
    </location>
</feature>
<keyword evidence="2" id="KW-0812">Transmembrane</keyword>
<feature type="transmembrane region" description="Helical" evidence="2">
    <location>
        <begin position="157"/>
        <end position="182"/>
    </location>
</feature>
<dbReference type="PROSITE" id="PS51257">
    <property type="entry name" value="PROKAR_LIPOPROTEIN"/>
    <property type="match status" value="1"/>
</dbReference>
<dbReference type="OrthoDB" id="3256745at2759"/>
<feature type="transmembrane region" description="Helical" evidence="2">
    <location>
        <begin position="118"/>
        <end position="145"/>
    </location>
</feature>
<feature type="transmembrane region" description="Helical" evidence="2">
    <location>
        <begin position="403"/>
        <end position="423"/>
    </location>
</feature>
<feature type="region of interest" description="Disordered" evidence="1">
    <location>
        <begin position="239"/>
        <end position="301"/>
    </location>
</feature>
<proteinExistence type="predicted"/>